<evidence type="ECO:0000313" key="3">
    <source>
        <dbReference type="Proteomes" id="UP000724148"/>
    </source>
</evidence>
<dbReference type="Proteomes" id="UP000724148">
    <property type="component" value="Unassembled WGS sequence"/>
</dbReference>
<dbReference type="EMBL" id="JACOZA010000076">
    <property type="protein sequence ID" value="MBI2097070.1"/>
    <property type="molecule type" value="Genomic_DNA"/>
</dbReference>
<feature type="chain" id="PRO_5037347061" evidence="1">
    <location>
        <begin position="27"/>
        <end position="165"/>
    </location>
</feature>
<sequence>MRTSALFILVGITAMLVAFMPASVSAQQATPQVAQDVPKDAVPAVATTPPAPPPKTFDPKMLIREWEGQWKSSLANTSDKAYVTIKEISGDDVVAITHAAGRQRYHNRDLDSKGKLTFDKDGVPTIHLDAGRGLTYTLRLVSPNKLEGKAQADGFIADLELNAKK</sequence>
<gene>
    <name evidence="2" type="ORF">HYT40_02900</name>
</gene>
<evidence type="ECO:0000313" key="2">
    <source>
        <dbReference type="EMBL" id="MBI2097070.1"/>
    </source>
</evidence>
<feature type="signal peptide" evidence="1">
    <location>
        <begin position="1"/>
        <end position="26"/>
    </location>
</feature>
<reference evidence="2" key="1">
    <citation type="submission" date="2020-07" db="EMBL/GenBank/DDBJ databases">
        <title>Huge and variable diversity of episymbiotic CPR bacteria and DPANN archaea in groundwater ecosystems.</title>
        <authorList>
            <person name="He C.Y."/>
            <person name="Keren R."/>
            <person name="Whittaker M."/>
            <person name="Farag I.F."/>
            <person name="Doudna J."/>
            <person name="Cate J.H.D."/>
            <person name="Banfield J.F."/>
        </authorList>
    </citation>
    <scope>NUCLEOTIDE SEQUENCE</scope>
    <source>
        <strain evidence="2">NC_groundwater_193_Ag_S-0.1um_51_7</strain>
    </source>
</reference>
<name>A0A931SDN3_9BACT</name>
<keyword evidence="1" id="KW-0732">Signal</keyword>
<proteinExistence type="predicted"/>
<dbReference type="AlphaFoldDB" id="A0A931SDN3"/>
<evidence type="ECO:0000256" key="1">
    <source>
        <dbReference type="SAM" id="SignalP"/>
    </source>
</evidence>
<organism evidence="2 3">
    <name type="scientific">Candidatus Sungiibacteriota bacterium</name>
    <dbReference type="NCBI Taxonomy" id="2750080"/>
    <lineage>
        <taxon>Bacteria</taxon>
        <taxon>Candidatus Sungiibacteriota</taxon>
    </lineage>
</organism>
<accession>A0A931SDN3</accession>
<comment type="caution">
    <text evidence="2">The sequence shown here is derived from an EMBL/GenBank/DDBJ whole genome shotgun (WGS) entry which is preliminary data.</text>
</comment>
<protein>
    <submittedName>
        <fullName evidence="2">Uncharacterized protein</fullName>
    </submittedName>
</protein>